<dbReference type="CDD" id="cd13585">
    <property type="entry name" value="PBP2_TMBP_like"/>
    <property type="match status" value="1"/>
</dbReference>
<proteinExistence type="predicted"/>
<evidence type="ECO:0000313" key="2">
    <source>
        <dbReference type="Proteomes" id="UP000236569"/>
    </source>
</evidence>
<evidence type="ECO:0000313" key="1">
    <source>
        <dbReference type="EMBL" id="GBF06673.1"/>
    </source>
</evidence>
<keyword evidence="2" id="KW-1185">Reference proteome</keyword>
<name>A0A2I9CX92_9DEIO</name>
<dbReference type="AlphaFoldDB" id="A0A2I9CX92"/>
<reference evidence="2" key="1">
    <citation type="submission" date="2018-01" db="EMBL/GenBank/DDBJ databases">
        <title>Draft Genome Sequence of the Radioresistant Bacterium Deinococcus aerius TR0125, Isolated from the Higher Atmosphere above Japan.</title>
        <authorList>
            <person name="Satoh K."/>
            <person name="Arai H."/>
            <person name="Sanzen T."/>
            <person name="Kawaguchi Y."/>
            <person name="Hayashi H."/>
            <person name="Yokobori S."/>
            <person name="Yamagishi A."/>
            <person name="Oono Y."/>
            <person name="Narumi I."/>
        </authorList>
    </citation>
    <scope>NUCLEOTIDE SEQUENCE [LARGE SCALE GENOMIC DNA]</scope>
    <source>
        <strain evidence="2">TR0125</strain>
    </source>
</reference>
<protein>
    <submittedName>
        <fullName evidence="1">Sugar ABC transporter periplasmic sugar-binding protein</fullName>
    </submittedName>
</protein>
<organism evidence="1 2">
    <name type="scientific">Deinococcus aerius</name>
    <dbReference type="NCBI Taxonomy" id="200253"/>
    <lineage>
        <taxon>Bacteria</taxon>
        <taxon>Thermotogati</taxon>
        <taxon>Deinococcota</taxon>
        <taxon>Deinococci</taxon>
        <taxon>Deinococcales</taxon>
        <taxon>Deinococcaceae</taxon>
        <taxon>Deinococcus</taxon>
    </lineage>
</organism>
<gene>
    <name evidence="1" type="ORF">DAERI_100036</name>
</gene>
<dbReference type="EMBL" id="BFAG01000010">
    <property type="protein sequence ID" value="GBF06673.1"/>
    <property type="molecule type" value="Genomic_DNA"/>
</dbReference>
<accession>A0A2I9CX92</accession>
<dbReference type="Proteomes" id="UP000236569">
    <property type="component" value="Unassembled WGS sequence"/>
</dbReference>
<comment type="caution">
    <text evidence="1">The sequence shown here is derived from an EMBL/GenBank/DDBJ whole genome shotgun (WGS) entry which is preliminary data.</text>
</comment>
<dbReference type="Gene3D" id="3.40.190.10">
    <property type="entry name" value="Periplasmic binding protein-like II"/>
    <property type="match status" value="2"/>
</dbReference>
<dbReference type="PANTHER" id="PTHR43649">
    <property type="entry name" value="ARABINOSE-BINDING PROTEIN-RELATED"/>
    <property type="match status" value="1"/>
</dbReference>
<dbReference type="SUPFAM" id="SSF53850">
    <property type="entry name" value="Periplasmic binding protein-like II"/>
    <property type="match status" value="1"/>
</dbReference>
<dbReference type="InterPro" id="IPR050490">
    <property type="entry name" value="Bact_solute-bd_prot1"/>
</dbReference>
<dbReference type="PANTHER" id="PTHR43649:SF12">
    <property type="entry name" value="DIACETYLCHITOBIOSE BINDING PROTEIN DASA"/>
    <property type="match status" value="1"/>
</dbReference>
<dbReference type="InterPro" id="IPR006059">
    <property type="entry name" value="SBP"/>
</dbReference>
<sequence length="442" mass="48027">MAGVLGLGTLGTPSVQAQSASSYGLKPGKPYNGTRLKFLICCLAAGQFAQLSKLTGEGGEFQKLTGITVQWENTPYGALQQKELVEATTGGTTYDVVAWVDAWGEALKPYLLPLNSRIKADKINLKDYPNAYLQASTDSKGNIIGIPFRGHPLVLFYRKDVFKDLRLPVPRTWQQVVNTAQIIQQRKPGMVGLSAMYGVSAGQNLFSWVSMLWGNGGDILDKTGRPVFNNEKGVQATQLYIDMLRKNKIVPAAATTFGETESSNQILQGKAAMWVGWWWYWSQFSDPKAVAPGVLNNVGFAPAPGWAGGTTQNYALVWPVGIFKNAKNPDAAWEFIKYVTNTNVQKKVAANRSVPAEADNTIVTFSGMNDPKVNAANGGIPKVGAQALRTARTLPQVRSWAEIQSVLEVGINKMANGADVKATLDSMARDVDAIQKRAGYYQ</sequence>
<dbReference type="Pfam" id="PF01547">
    <property type="entry name" value="SBP_bac_1"/>
    <property type="match status" value="1"/>
</dbReference>